<reference evidence="12 14" key="2">
    <citation type="submission" date="2016-10" db="EMBL/GenBank/DDBJ databases">
        <authorList>
            <person name="Varghese N."/>
            <person name="Submissions S."/>
        </authorList>
    </citation>
    <scope>NUCLEOTIDE SEQUENCE [LARGE SCALE GENOMIC DNA]</scope>
    <source>
        <strain evidence="12 14">LMG 18378</strain>
    </source>
</reference>
<dbReference type="NCBIfam" id="TIGR03301">
    <property type="entry name" value="PhnW-AepZ"/>
    <property type="match status" value="1"/>
</dbReference>
<keyword evidence="5 7" id="KW-0670">Pyruvate</keyword>
<dbReference type="EMBL" id="CP015878">
    <property type="protein sequence ID" value="ANI15129.1"/>
    <property type="molecule type" value="Genomic_DNA"/>
</dbReference>
<protein>
    <recommendedName>
        <fullName evidence="7">2-aminoethylphosphonate--pyruvate transaminase</fullName>
        <ecNumber evidence="7">2.6.1.37</ecNumber>
    </recommendedName>
    <alternativeName>
        <fullName evidence="7">2-aminoethylphosphonate aminotransferase</fullName>
    </alternativeName>
    <alternativeName>
        <fullName evidence="7">AEP transaminase</fullName>
        <shortName evidence="7">AEPT</shortName>
    </alternativeName>
</protein>
<dbReference type="Pfam" id="PF00266">
    <property type="entry name" value="Aminotran_5"/>
    <property type="match status" value="1"/>
</dbReference>
<evidence type="ECO:0000313" key="14">
    <source>
        <dbReference type="Proteomes" id="UP000183385"/>
    </source>
</evidence>
<dbReference type="GO" id="GO:0019700">
    <property type="term" value="P:organic phosphonate catabolic process"/>
    <property type="evidence" value="ECO:0007669"/>
    <property type="project" value="UniProtKB-UniRule"/>
</dbReference>
<dbReference type="HAMAP" id="MF_01376">
    <property type="entry name" value="PhnW_aminotrans_5"/>
    <property type="match status" value="1"/>
</dbReference>
<comment type="similarity">
    <text evidence="7">Belongs to the class-V pyridoxal-phosphate-dependent aminotransferase family. PhnW subfamily.</text>
</comment>
<keyword evidence="4 7" id="KW-0663">Pyridoxal phosphate</keyword>
<evidence type="ECO:0000256" key="1">
    <source>
        <dbReference type="ARBA" id="ARBA00001933"/>
    </source>
</evidence>
<dbReference type="EC" id="2.6.1.37" evidence="7"/>
<dbReference type="PANTHER" id="PTHR42778">
    <property type="entry name" value="2-AMINOETHYLPHOSPHONATE--PYRUVATE TRANSAMINASE"/>
    <property type="match status" value="1"/>
</dbReference>
<evidence type="ECO:0000256" key="2">
    <source>
        <dbReference type="ARBA" id="ARBA00022576"/>
    </source>
</evidence>
<proteinExistence type="inferred from homology"/>
<dbReference type="STRING" id="53408.A9C11_14560"/>
<name>A0A127MU29_9PSED</name>
<keyword evidence="3 7" id="KW-0808">Transferase</keyword>
<dbReference type="InterPro" id="IPR015421">
    <property type="entry name" value="PyrdxlP-dep_Trfase_major"/>
</dbReference>
<dbReference type="InterPro" id="IPR012703">
    <property type="entry name" value="NH2EtPonate_pyrv_transaminase"/>
</dbReference>
<feature type="binding site" evidence="8">
    <location>
        <position position="340"/>
    </location>
    <ligand>
        <name>substrate</name>
    </ligand>
</feature>
<dbReference type="SUPFAM" id="SSF53383">
    <property type="entry name" value="PLP-dependent transferases"/>
    <property type="match status" value="1"/>
</dbReference>
<evidence type="ECO:0000256" key="4">
    <source>
        <dbReference type="ARBA" id="ARBA00022898"/>
    </source>
</evidence>
<evidence type="ECO:0000256" key="9">
    <source>
        <dbReference type="PIRSR" id="PIRSR000524-50"/>
    </source>
</evidence>
<organism evidence="11 13">
    <name type="scientific">Pseudomonas citronellolis</name>
    <dbReference type="NCBI Taxonomy" id="53408"/>
    <lineage>
        <taxon>Bacteria</taxon>
        <taxon>Pseudomonadati</taxon>
        <taxon>Pseudomonadota</taxon>
        <taxon>Gammaproteobacteria</taxon>
        <taxon>Pseudomonadales</taxon>
        <taxon>Pseudomonadaceae</taxon>
        <taxon>Pseudomonas</taxon>
    </lineage>
</organism>
<accession>A0A127MU29</accession>
<dbReference type="Proteomes" id="UP000077748">
    <property type="component" value="Chromosome"/>
</dbReference>
<evidence type="ECO:0000256" key="7">
    <source>
        <dbReference type="HAMAP-Rule" id="MF_01376"/>
    </source>
</evidence>
<dbReference type="Gene3D" id="3.90.1150.10">
    <property type="entry name" value="Aspartate Aminotransferase, domain 1"/>
    <property type="match status" value="1"/>
</dbReference>
<dbReference type="InterPro" id="IPR024169">
    <property type="entry name" value="SP_NH2Trfase/AEP_transaminase"/>
</dbReference>
<dbReference type="GeneID" id="72996457"/>
<feature type="modified residue" description="N6-(pyridoxal phosphate)lysine" evidence="7 9">
    <location>
        <position position="195"/>
    </location>
</feature>
<dbReference type="KEGG" id="pcq:PcP3B5_33850"/>
<evidence type="ECO:0000259" key="10">
    <source>
        <dbReference type="Pfam" id="PF00266"/>
    </source>
</evidence>
<dbReference type="PANTHER" id="PTHR42778:SF1">
    <property type="entry name" value="2-AMINOETHYLPHOSPHONATE--PYRUVATE TRANSAMINASE"/>
    <property type="match status" value="1"/>
</dbReference>
<keyword evidence="2 7" id="KW-0032">Aminotransferase</keyword>
<dbReference type="NCBIfam" id="TIGR02326">
    <property type="entry name" value="transamin_PhnW"/>
    <property type="match status" value="1"/>
</dbReference>
<dbReference type="InterPro" id="IPR015424">
    <property type="entry name" value="PyrdxlP-dep_Trfase"/>
</dbReference>
<reference evidence="11 13" key="1">
    <citation type="submission" date="2016-05" db="EMBL/GenBank/DDBJ databases">
        <title>Genome Sequence of Pseudomonas citronellolis Strain SJTE-3, an Estrogens and Persistent Organic Pollutants degradation strain.</title>
        <authorList>
            <person name="Liang R."/>
        </authorList>
    </citation>
    <scope>NUCLEOTIDE SEQUENCE [LARGE SCALE GENOMIC DNA]</scope>
    <source>
        <strain evidence="11 13">SJTE-3</strain>
    </source>
</reference>
<evidence type="ECO:0000256" key="8">
    <source>
        <dbReference type="PIRSR" id="PIRSR000524-1"/>
    </source>
</evidence>
<dbReference type="PIRSF" id="PIRSF000524">
    <property type="entry name" value="SPT"/>
    <property type="match status" value="1"/>
</dbReference>
<evidence type="ECO:0000256" key="5">
    <source>
        <dbReference type="ARBA" id="ARBA00023317"/>
    </source>
</evidence>
<dbReference type="EMBL" id="FOLS01000005">
    <property type="protein sequence ID" value="SFC40925.1"/>
    <property type="molecule type" value="Genomic_DNA"/>
</dbReference>
<evidence type="ECO:0000313" key="12">
    <source>
        <dbReference type="EMBL" id="SFC40925.1"/>
    </source>
</evidence>
<feature type="domain" description="Aminotransferase class V" evidence="10">
    <location>
        <begin position="51"/>
        <end position="304"/>
    </location>
</feature>
<comment type="catalytic activity">
    <reaction evidence="6 7">
        <text>(2-aminoethyl)phosphonate + pyruvate = phosphonoacetaldehyde + L-alanine</text>
        <dbReference type="Rhea" id="RHEA:17021"/>
        <dbReference type="ChEBI" id="CHEBI:15361"/>
        <dbReference type="ChEBI" id="CHEBI:57418"/>
        <dbReference type="ChEBI" id="CHEBI:57972"/>
        <dbReference type="ChEBI" id="CHEBI:58383"/>
        <dbReference type="EC" id="2.6.1.37"/>
    </reaction>
</comment>
<evidence type="ECO:0000313" key="13">
    <source>
        <dbReference type="Proteomes" id="UP000077748"/>
    </source>
</evidence>
<dbReference type="AlphaFoldDB" id="A0A127MU29"/>
<sequence length="371" mass="40207">MSTAERAPILLTPGPLTTSPRTRRAMLVDWGSWDNDFNALTADVCSRLLAIIHGEGSHTCVPLQGSGTFSVEAAVGTLVPRDGKVLVLINGAYGKRLAKICQVIGRQFSTFETEEDVPTTAEDVDRLLAADPAVTHVALIHCETSTGILNPLEAIAKVVEAHGKRLIIDAMSSFGALDIDARKVPFDALIAASGKCLEGVPGMGFVFARNESLAASAGNCHSLAMDLQDQQAYMAKTGQWRFTPPTHVVAALHEALSQYEEEGGLAARHNRYADNCQTLLGEMAKLGFRSFLPAAIQAPIIVTFHAPRDARYSFTEFYNRVREKGYILYPGKLTQVETFRVGCIGQVDAQGMREAVAAIAQTLREMEVFEI</sequence>
<dbReference type="InterPro" id="IPR015422">
    <property type="entry name" value="PyrdxlP-dep_Trfase_small"/>
</dbReference>
<comment type="cofactor">
    <cofactor evidence="1 7 9">
        <name>pyridoxal 5'-phosphate</name>
        <dbReference type="ChEBI" id="CHEBI:597326"/>
    </cofactor>
</comment>
<comment type="function">
    <text evidence="7">Involved in phosphonate degradation.</text>
</comment>
<dbReference type="Proteomes" id="UP000183385">
    <property type="component" value="Unassembled WGS sequence"/>
</dbReference>
<dbReference type="OrthoDB" id="9766472at2"/>
<dbReference type="Gene3D" id="3.40.640.10">
    <property type="entry name" value="Type I PLP-dependent aspartate aminotransferase-like (Major domain)"/>
    <property type="match status" value="1"/>
</dbReference>
<dbReference type="InterPro" id="IPR000192">
    <property type="entry name" value="Aminotrans_V_dom"/>
</dbReference>
<evidence type="ECO:0000256" key="6">
    <source>
        <dbReference type="ARBA" id="ARBA00049460"/>
    </source>
</evidence>
<gene>
    <name evidence="7" type="primary">phnW</name>
    <name evidence="11" type="ORF">A9C11_14560</name>
    <name evidence="12" type="ORF">SAMN05216577_105162</name>
</gene>
<keyword evidence="14" id="KW-1185">Reference proteome</keyword>
<dbReference type="RefSeq" id="WP_009622433.1">
    <property type="nucleotide sequence ID" value="NZ_CALEBV010000020.1"/>
</dbReference>
<evidence type="ECO:0000313" key="11">
    <source>
        <dbReference type="EMBL" id="ANI15129.1"/>
    </source>
</evidence>
<comment type="subunit">
    <text evidence="7">Homodimer.</text>
</comment>
<dbReference type="GO" id="GO:0047304">
    <property type="term" value="F:2-aminoethylphosphonate-pyruvate transaminase activity"/>
    <property type="evidence" value="ECO:0007669"/>
    <property type="project" value="UniProtKB-UniRule"/>
</dbReference>
<dbReference type="NCBIfam" id="NF010006">
    <property type="entry name" value="PRK13479.1"/>
    <property type="match status" value="1"/>
</dbReference>
<evidence type="ECO:0000256" key="3">
    <source>
        <dbReference type="ARBA" id="ARBA00022679"/>
    </source>
</evidence>